<proteinExistence type="predicted"/>
<keyword evidence="3" id="KW-1185">Reference proteome</keyword>
<dbReference type="EMBL" id="SUMC01000094">
    <property type="protein sequence ID" value="TJZ99898.1"/>
    <property type="molecule type" value="Genomic_DNA"/>
</dbReference>
<evidence type="ECO:0000313" key="3">
    <source>
        <dbReference type="Proteomes" id="UP000305778"/>
    </source>
</evidence>
<reference evidence="2 3" key="1">
    <citation type="submission" date="2019-04" db="EMBL/GenBank/DDBJ databases">
        <title>Streptomyces oryziradicis sp. nov., a novel actinomycete isolated from rhizosphere soil of rice (Oryza sativa L.).</title>
        <authorList>
            <person name="Li C."/>
        </authorList>
    </citation>
    <scope>NUCLEOTIDE SEQUENCE [LARGE SCALE GENOMIC DNA]</scope>
    <source>
        <strain evidence="2 3">NEAU-C40</strain>
    </source>
</reference>
<sequence length="245" mass="26291">MRGRIPPRHLLAGARRHLAQALPGRCHEPGLDGRIVAAAIREHCIDVTPRPRSGQRARPPEHFTYTARWSPQTLGAGRTTPQRGMLRKAPQYDRMAEATSRRTARKNGPSQRPCARPSASSCSSGVGTHAPAPVRRQQRGGVAAQSFGERGRRPALSNDAGPRTARPEPSPVGEQGPVGSADGTGDRVVLVEGGERLRSPAGWRCPRPAWQSPRWTTHRSGALTAGRCSMEQAGVRPGRSVGSSL</sequence>
<name>A0A4V5MXE6_9ACTN</name>
<organism evidence="2 3">
    <name type="scientific">Actinacidiphila oryziradicis</name>
    <dbReference type="NCBI Taxonomy" id="2571141"/>
    <lineage>
        <taxon>Bacteria</taxon>
        <taxon>Bacillati</taxon>
        <taxon>Actinomycetota</taxon>
        <taxon>Actinomycetes</taxon>
        <taxon>Kitasatosporales</taxon>
        <taxon>Streptomycetaceae</taxon>
        <taxon>Actinacidiphila</taxon>
    </lineage>
</organism>
<dbReference type="Proteomes" id="UP000305778">
    <property type="component" value="Unassembled WGS sequence"/>
</dbReference>
<comment type="caution">
    <text evidence="2">The sequence shown here is derived from an EMBL/GenBank/DDBJ whole genome shotgun (WGS) entry which is preliminary data.</text>
</comment>
<feature type="compositionally biased region" description="Basic and acidic residues" evidence="1">
    <location>
        <begin position="90"/>
        <end position="100"/>
    </location>
</feature>
<gene>
    <name evidence="2" type="ORF">FCI23_44160</name>
</gene>
<dbReference type="OrthoDB" id="4524286at2"/>
<evidence type="ECO:0000256" key="1">
    <source>
        <dbReference type="SAM" id="MobiDB-lite"/>
    </source>
</evidence>
<accession>A0A4V5MXE6</accession>
<dbReference type="AlphaFoldDB" id="A0A4V5MXE6"/>
<dbReference type="RefSeq" id="WP_136729690.1">
    <property type="nucleotide sequence ID" value="NZ_SUMC01000094.1"/>
</dbReference>
<evidence type="ECO:0000313" key="2">
    <source>
        <dbReference type="EMBL" id="TJZ99898.1"/>
    </source>
</evidence>
<feature type="region of interest" description="Disordered" evidence="1">
    <location>
        <begin position="72"/>
        <end position="245"/>
    </location>
</feature>
<feature type="compositionally biased region" description="Low complexity" evidence="1">
    <location>
        <begin position="112"/>
        <end position="124"/>
    </location>
</feature>
<protein>
    <submittedName>
        <fullName evidence="2">Uncharacterized protein</fullName>
    </submittedName>
</protein>